<dbReference type="InterPro" id="IPR020449">
    <property type="entry name" value="Tscrpt_reg_AraC-type_HTH"/>
</dbReference>
<dbReference type="InterPro" id="IPR011006">
    <property type="entry name" value="CheY-like_superfamily"/>
</dbReference>
<dbReference type="Pfam" id="PF00072">
    <property type="entry name" value="Response_reg"/>
    <property type="match status" value="1"/>
</dbReference>
<keyword evidence="7" id="KW-0804">Transcription</keyword>
<dbReference type="PROSITE" id="PS50110">
    <property type="entry name" value="RESPONSE_REGULATORY"/>
    <property type="match status" value="1"/>
</dbReference>
<keyword evidence="2" id="KW-0963">Cytoplasm</keyword>
<keyword evidence="3 8" id="KW-0597">Phosphoprotein</keyword>
<dbReference type="InterPro" id="IPR051552">
    <property type="entry name" value="HptR"/>
</dbReference>
<evidence type="ECO:0000313" key="12">
    <source>
        <dbReference type="Proteomes" id="UP001595752"/>
    </source>
</evidence>
<evidence type="ECO:0000256" key="5">
    <source>
        <dbReference type="ARBA" id="ARBA00023015"/>
    </source>
</evidence>
<dbReference type="PROSITE" id="PS01124">
    <property type="entry name" value="HTH_ARAC_FAMILY_2"/>
    <property type="match status" value="1"/>
</dbReference>
<dbReference type="PANTHER" id="PTHR42713:SF3">
    <property type="entry name" value="TRANSCRIPTIONAL REGULATORY PROTEIN HPTR"/>
    <property type="match status" value="1"/>
</dbReference>
<dbReference type="Gene3D" id="3.40.50.2300">
    <property type="match status" value="1"/>
</dbReference>
<dbReference type="Proteomes" id="UP001595752">
    <property type="component" value="Unassembled WGS sequence"/>
</dbReference>
<evidence type="ECO:0000256" key="1">
    <source>
        <dbReference type="ARBA" id="ARBA00004496"/>
    </source>
</evidence>
<dbReference type="InterPro" id="IPR018062">
    <property type="entry name" value="HTH_AraC-typ_CS"/>
</dbReference>
<dbReference type="InterPro" id="IPR009057">
    <property type="entry name" value="Homeodomain-like_sf"/>
</dbReference>
<gene>
    <name evidence="11" type="ORF">ACFOU2_09155</name>
</gene>
<accession>A0ABV8B315</accession>
<evidence type="ECO:0000259" key="10">
    <source>
        <dbReference type="PROSITE" id="PS50110"/>
    </source>
</evidence>
<dbReference type="EMBL" id="JBHRZT010000039">
    <property type="protein sequence ID" value="MFC3883650.1"/>
    <property type="molecule type" value="Genomic_DNA"/>
</dbReference>
<dbReference type="SUPFAM" id="SSF52172">
    <property type="entry name" value="CheY-like"/>
    <property type="match status" value="1"/>
</dbReference>
<keyword evidence="6" id="KW-0238">DNA-binding</keyword>
<feature type="domain" description="HTH araC/xylS-type" evidence="9">
    <location>
        <begin position="426"/>
        <end position="524"/>
    </location>
</feature>
<dbReference type="InterPro" id="IPR001789">
    <property type="entry name" value="Sig_transdc_resp-reg_receiver"/>
</dbReference>
<protein>
    <submittedName>
        <fullName evidence="11">Response regulator</fullName>
    </submittedName>
</protein>
<keyword evidence="4" id="KW-0902">Two-component regulatory system</keyword>
<comment type="subcellular location">
    <subcellularLocation>
        <location evidence="1">Cytoplasm</location>
    </subcellularLocation>
</comment>
<name>A0ABV8B315_9BACI</name>
<sequence length="526" mass="62247">MRALIVDDEQHVREGIKLLGQWDEQGIEEIFEAENGEEAIDLIQQYKPAIIFTDMKMPKMDGIQLLEWIKNNQPSSKTIVVTGYDDYHYMRKAIHFGSADYILKPIDPEILNHTLESAVADWKKEEASRKKDKSSHQLMNEMKPVYRDRKLTHLLNSQEVNKSLYEEFSFHVAQNYEVAIVRVNGKTIEAFQGDRDLAYFTVLNVINEILSEKQCGIGFRYLSNKGEIVIIFWDKFDQGDEILRCIYDALKRSIKVSCPMALGKLVHQSSKLIDSYKHAKQVLLSRNVLDQKEQRVYIKENEEQASLTNLMDYSSSIERVVQAGEMRAFDEVIEQILKEFKETGFLSLKQLLHFEKEYQVMSHRWLKKYHVPYSVTDQIEKQIDFFFDKNGAFQLDQYIDRKKREISLFLKIVKRHSLQKNKNVIYEIEQYLQANFDRDVKLQEIAERFYLSREYISRKFKQEFDENISDYLVKIRMNKAKSLLKNSQLKIYEIANMIGYQDDKYFRKVFKKIEGITPNEYRASHI</sequence>
<dbReference type="PANTHER" id="PTHR42713">
    <property type="entry name" value="HISTIDINE KINASE-RELATED"/>
    <property type="match status" value="1"/>
</dbReference>
<dbReference type="SMART" id="SM00448">
    <property type="entry name" value="REC"/>
    <property type="match status" value="1"/>
</dbReference>
<dbReference type="SUPFAM" id="SSF46689">
    <property type="entry name" value="Homeodomain-like"/>
    <property type="match status" value="2"/>
</dbReference>
<feature type="domain" description="Response regulatory" evidence="10">
    <location>
        <begin position="2"/>
        <end position="119"/>
    </location>
</feature>
<dbReference type="CDD" id="cd17536">
    <property type="entry name" value="REC_YesN-like"/>
    <property type="match status" value="1"/>
</dbReference>
<evidence type="ECO:0000256" key="4">
    <source>
        <dbReference type="ARBA" id="ARBA00023012"/>
    </source>
</evidence>
<comment type="caution">
    <text evidence="11">The sequence shown here is derived from an EMBL/GenBank/DDBJ whole genome shotgun (WGS) entry which is preliminary data.</text>
</comment>
<evidence type="ECO:0000256" key="6">
    <source>
        <dbReference type="ARBA" id="ARBA00023125"/>
    </source>
</evidence>
<dbReference type="Pfam" id="PF12833">
    <property type="entry name" value="HTH_18"/>
    <property type="match status" value="1"/>
</dbReference>
<evidence type="ECO:0000256" key="3">
    <source>
        <dbReference type="ARBA" id="ARBA00022553"/>
    </source>
</evidence>
<dbReference type="PRINTS" id="PR00032">
    <property type="entry name" value="HTHARAC"/>
</dbReference>
<keyword evidence="5" id="KW-0805">Transcription regulation</keyword>
<evidence type="ECO:0000256" key="2">
    <source>
        <dbReference type="ARBA" id="ARBA00022490"/>
    </source>
</evidence>
<feature type="modified residue" description="4-aspartylphosphate" evidence="8">
    <location>
        <position position="54"/>
    </location>
</feature>
<organism evidence="11 12">
    <name type="scientific">Bacillus songklensis</name>
    <dbReference type="NCBI Taxonomy" id="1069116"/>
    <lineage>
        <taxon>Bacteria</taxon>
        <taxon>Bacillati</taxon>
        <taxon>Bacillota</taxon>
        <taxon>Bacilli</taxon>
        <taxon>Bacillales</taxon>
        <taxon>Bacillaceae</taxon>
        <taxon>Bacillus</taxon>
    </lineage>
</organism>
<proteinExistence type="predicted"/>
<reference evidence="12" key="1">
    <citation type="journal article" date="2019" name="Int. J. Syst. Evol. Microbiol.">
        <title>The Global Catalogue of Microorganisms (GCM) 10K type strain sequencing project: providing services to taxonomists for standard genome sequencing and annotation.</title>
        <authorList>
            <consortium name="The Broad Institute Genomics Platform"/>
            <consortium name="The Broad Institute Genome Sequencing Center for Infectious Disease"/>
            <person name="Wu L."/>
            <person name="Ma J."/>
        </authorList>
    </citation>
    <scope>NUCLEOTIDE SEQUENCE [LARGE SCALE GENOMIC DNA]</scope>
    <source>
        <strain evidence="12">CCUG 61889</strain>
    </source>
</reference>
<keyword evidence="12" id="KW-1185">Reference proteome</keyword>
<evidence type="ECO:0000313" key="11">
    <source>
        <dbReference type="EMBL" id="MFC3883650.1"/>
    </source>
</evidence>
<evidence type="ECO:0000256" key="8">
    <source>
        <dbReference type="PROSITE-ProRule" id="PRU00169"/>
    </source>
</evidence>
<evidence type="ECO:0000256" key="7">
    <source>
        <dbReference type="ARBA" id="ARBA00023163"/>
    </source>
</evidence>
<dbReference type="PROSITE" id="PS00041">
    <property type="entry name" value="HTH_ARAC_FAMILY_1"/>
    <property type="match status" value="1"/>
</dbReference>
<evidence type="ECO:0000259" key="9">
    <source>
        <dbReference type="PROSITE" id="PS01124"/>
    </source>
</evidence>
<dbReference type="RefSeq" id="WP_377914342.1">
    <property type="nucleotide sequence ID" value="NZ_JBHRZT010000039.1"/>
</dbReference>
<dbReference type="InterPro" id="IPR018060">
    <property type="entry name" value="HTH_AraC"/>
</dbReference>
<dbReference type="SMART" id="SM00342">
    <property type="entry name" value="HTH_ARAC"/>
    <property type="match status" value="1"/>
</dbReference>
<dbReference type="Gene3D" id="1.10.10.60">
    <property type="entry name" value="Homeodomain-like"/>
    <property type="match status" value="2"/>
</dbReference>